<keyword evidence="7" id="KW-1185">Reference proteome</keyword>
<dbReference type="SMART" id="SM00413">
    <property type="entry name" value="ETS"/>
    <property type="match status" value="1"/>
</dbReference>
<feature type="domain" description="ETS" evidence="5">
    <location>
        <begin position="597"/>
        <end position="680"/>
    </location>
</feature>
<dbReference type="GO" id="GO:0030154">
    <property type="term" value="P:cell differentiation"/>
    <property type="evidence" value="ECO:0007669"/>
    <property type="project" value="TreeGrafter"/>
</dbReference>
<feature type="region of interest" description="Disordered" evidence="4">
    <location>
        <begin position="435"/>
        <end position="455"/>
    </location>
</feature>
<dbReference type="SUPFAM" id="SSF46785">
    <property type="entry name" value="Winged helix' DNA-binding domain"/>
    <property type="match status" value="1"/>
</dbReference>
<dbReference type="InterPro" id="IPR036388">
    <property type="entry name" value="WH-like_DNA-bd_sf"/>
</dbReference>
<comment type="subcellular location">
    <subcellularLocation>
        <location evidence="3">Nucleus</location>
    </subcellularLocation>
</comment>
<dbReference type="PANTHER" id="PTHR11849:SF174">
    <property type="entry name" value="TRANSCRIPTION FACTOR SPI-B"/>
    <property type="match status" value="1"/>
</dbReference>
<dbReference type="GO" id="GO:0043565">
    <property type="term" value="F:sequence-specific DNA binding"/>
    <property type="evidence" value="ECO:0007669"/>
    <property type="project" value="InterPro"/>
</dbReference>
<dbReference type="GO" id="GO:0005634">
    <property type="term" value="C:nucleus"/>
    <property type="evidence" value="ECO:0007669"/>
    <property type="project" value="UniProtKB-SubCell"/>
</dbReference>
<dbReference type="EMBL" id="JAAWVO010061003">
    <property type="protein sequence ID" value="MBN3322743.1"/>
    <property type="molecule type" value="Genomic_DNA"/>
</dbReference>
<dbReference type="PRINTS" id="PR00454">
    <property type="entry name" value="ETSDOMAIN"/>
</dbReference>
<dbReference type="AlphaFoldDB" id="A0A8J7TGV3"/>
<evidence type="ECO:0000313" key="6">
    <source>
        <dbReference type="EMBL" id="MBN3322743.1"/>
    </source>
</evidence>
<comment type="similarity">
    <text evidence="1 3">Belongs to the ETS family.</text>
</comment>
<evidence type="ECO:0000256" key="3">
    <source>
        <dbReference type="RuleBase" id="RU004019"/>
    </source>
</evidence>
<comment type="caution">
    <text evidence="6">The sequence shown here is derived from an EMBL/GenBank/DDBJ whole genome shotgun (WGS) entry which is preliminary data.</text>
</comment>
<feature type="non-terminal residue" evidence="6">
    <location>
        <position position="697"/>
    </location>
</feature>
<protein>
    <submittedName>
        <fullName evidence="6">SPIB factor</fullName>
    </submittedName>
</protein>
<dbReference type="PROSITE" id="PS00346">
    <property type="entry name" value="ETS_DOMAIN_2"/>
    <property type="match status" value="1"/>
</dbReference>
<feature type="non-terminal residue" evidence="6">
    <location>
        <position position="1"/>
    </location>
</feature>
<feature type="compositionally biased region" description="Polar residues" evidence="4">
    <location>
        <begin position="171"/>
        <end position="185"/>
    </location>
</feature>
<dbReference type="GO" id="GO:0000981">
    <property type="term" value="F:DNA-binding transcription factor activity, RNA polymerase II-specific"/>
    <property type="evidence" value="ECO:0007669"/>
    <property type="project" value="TreeGrafter"/>
</dbReference>
<evidence type="ECO:0000256" key="4">
    <source>
        <dbReference type="SAM" id="MobiDB-lite"/>
    </source>
</evidence>
<dbReference type="PROSITE" id="PS50061">
    <property type="entry name" value="ETS_DOMAIN_3"/>
    <property type="match status" value="1"/>
</dbReference>
<organism evidence="6 7">
    <name type="scientific">Atractosteus spatula</name>
    <name type="common">Alligator gar</name>
    <name type="synonym">Lepisosteus spatula</name>
    <dbReference type="NCBI Taxonomy" id="7917"/>
    <lineage>
        <taxon>Eukaryota</taxon>
        <taxon>Metazoa</taxon>
        <taxon>Chordata</taxon>
        <taxon>Craniata</taxon>
        <taxon>Vertebrata</taxon>
        <taxon>Euteleostomi</taxon>
        <taxon>Actinopterygii</taxon>
        <taxon>Neopterygii</taxon>
        <taxon>Holostei</taxon>
        <taxon>Semionotiformes</taxon>
        <taxon>Lepisosteidae</taxon>
        <taxon>Atractosteus</taxon>
    </lineage>
</organism>
<dbReference type="Proteomes" id="UP000736164">
    <property type="component" value="Unassembled WGS sequence"/>
</dbReference>
<keyword evidence="2 3" id="KW-0238">DNA-binding</keyword>
<name>A0A8J7TGV3_ATRSP</name>
<evidence type="ECO:0000256" key="2">
    <source>
        <dbReference type="ARBA" id="ARBA00023125"/>
    </source>
</evidence>
<keyword evidence="3" id="KW-0539">Nucleus</keyword>
<sequence length="697" mass="77861">MSSVLKRSKVCLSVGHMLYLTEELFSQNTAYLLCVSVRVSASEGFLASRLQTALHCNQPSGFFRAVQEKRLTAESQYNTLFILSQGPEEGNASWCCRFSPPYDRRLQFSARPPVRPSHERAGDQARLRAGSCLRSVSPPCEQALFGTCEFALAKFGFAGAADQARDEPESARSSTHASVQQDETSLLLSTQPDLIRHHPYAGAQHSERSRSRVSRVRCVSVEQQEVSEMVKLERFRLAFSCRSTQPDLIRHHPYAGAQHSERSRSRVSRVRCVSVEQQEVSEMVKLERFRLAFSCRFVHRGLAARCDQREQRRRTPRGQDVFLRLRVTEEDHTFVKPCRSCWSRKRRTRRGFDPEMLTVLRLWLPSDPTCHSFIPMGCTPPRKPPGSLRGGRGPFVPTYEICTLKWSGPPHSASGLTEPPAGKGSIRVGEDEVRGHGLSQPLGAPVPHKRQPQSHGPALLLDPGHQVLTWTEAERGRSQRELRHSLPPAIAESRRGPAELGGLWSDSLQLVPLSSVHLGFLDSSPPAQAAQMYPSAPTLPSDPLISSLCEGEGLLAVHGHALDVFDSESEDRMYSGSGQPPVREGPAAPALSSQRRCRLYQFLLHVLLSGAMPQCVWWLDRAQGVFQFSSLHKEALAQRWGRHKGNRSLMSYQKMARALRGYRKTGEIRKVRRKLTYQFSASVLSGADELTGAVELN</sequence>
<dbReference type="InterPro" id="IPR046328">
    <property type="entry name" value="ETS_fam"/>
</dbReference>
<dbReference type="Gene3D" id="1.10.10.10">
    <property type="entry name" value="Winged helix-like DNA-binding domain superfamily/Winged helix DNA-binding domain"/>
    <property type="match status" value="1"/>
</dbReference>
<dbReference type="PANTHER" id="PTHR11849">
    <property type="entry name" value="ETS"/>
    <property type="match status" value="1"/>
</dbReference>
<accession>A0A8J7TGV3</accession>
<dbReference type="InterPro" id="IPR036390">
    <property type="entry name" value="WH_DNA-bd_sf"/>
</dbReference>
<proteinExistence type="inferred from homology"/>
<feature type="region of interest" description="Disordered" evidence="4">
    <location>
        <begin position="164"/>
        <end position="185"/>
    </location>
</feature>
<evidence type="ECO:0000256" key="1">
    <source>
        <dbReference type="ARBA" id="ARBA00005562"/>
    </source>
</evidence>
<gene>
    <name evidence="6" type="primary">Spib</name>
    <name evidence="6" type="ORF">GTO95_0010933</name>
</gene>
<evidence type="ECO:0000313" key="7">
    <source>
        <dbReference type="Proteomes" id="UP000736164"/>
    </source>
</evidence>
<dbReference type="InterPro" id="IPR000418">
    <property type="entry name" value="Ets_dom"/>
</dbReference>
<evidence type="ECO:0000259" key="5">
    <source>
        <dbReference type="PROSITE" id="PS50061"/>
    </source>
</evidence>
<reference evidence="6" key="1">
    <citation type="journal article" date="2021" name="Cell">
        <title>Tracing the genetic footprints of vertebrate landing in non-teleost ray-finned fishes.</title>
        <authorList>
            <person name="Bi X."/>
            <person name="Wang K."/>
            <person name="Yang L."/>
            <person name="Pan H."/>
            <person name="Jiang H."/>
            <person name="Wei Q."/>
            <person name="Fang M."/>
            <person name="Yu H."/>
            <person name="Zhu C."/>
            <person name="Cai Y."/>
            <person name="He Y."/>
            <person name="Gan X."/>
            <person name="Zeng H."/>
            <person name="Yu D."/>
            <person name="Zhu Y."/>
            <person name="Jiang H."/>
            <person name="Qiu Q."/>
            <person name="Yang H."/>
            <person name="Zhang Y.E."/>
            <person name="Wang W."/>
            <person name="Zhu M."/>
            <person name="He S."/>
            <person name="Zhang G."/>
        </authorList>
    </citation>
    <scope>NUCLEOTIDE SEQUENCE</scope>
    <source>
        <strain evidence="6">Allg_001</strain>
    </source>
</reference>
<dbReference type="Pfam" id="PF00178">
    <property type="entry name" value="Ets"/>
    <property type="match status" value="1"/>
</dbReference>